<reference evidence="14 15" key="1">
    <citation type="journal article" date="2019" name="Environ. Microbiol.">
        <title>Species interactions and distinct microbial communities in high Arctic permafrost affected cryosols are associated with the CH4 and CO2 gas fluxes.</title>
        <authorList>
            <person name="Altshuler I."/>
            <person name="Hamel J."/>
            <person name="Turney S."/>
            <person name="Magnuson E."/>
            <person name="Levesque R."/>
            <person name="Greer C."/>
            <person name="Whyte L.G."/>
        </authorList>
    </citation>
    <scope>NUCLEOTIDE SEQUENCE [LARGE SCALE GENOMIC DNA]</scope>
    <source>
        <strain evidence="14 15">E6.1</strain>
    </source>
</reference>
<feature type="domain" description="TonB-dependent receptor-like beta-barrel" evidence="12">
    <location>
        <begin position="561"/>
        <end position="1014"/>
    </location>
</feature>
<dbReference type="PANTHER" id="PTHR47234:SF2">
    <property type="entry name" value="TONB-DEPENDENT RECEPTOR"/>
    <property type="match status" value="1"/>
</dbReference>
<sequence length="1049" mass="111159">MVAGTPRGRALLALSASLFAIVTASSAVAQDAAPTPGSVPPTTQPVQADDTTGEIVVTGSRIRNPNGASAVPINSISAAELLQTGTTNIGEVLNKLPGTANTFSQANSTRFLGTAGLNLIDLYGLGTQRTLVLVNGRRHVASDVLNNAVSTDINTIPSDLIDRVDIVTGGSSAIYGSDAIAGVVNFILKDHFQGLQVRGQGNITPHGDAGSYYASLLTGKNFADDRGNIAVDLEYARQNSFYAADRSNYASSNGFVLVNSAGGANTSGPANNQFFNDRRTGTISDGGLVAFGSTTGACGRDSQGRAFTCNYLFQPDGTLTQQTGTRVGLAPTAGNPSGSSFVGGNGNTGRENTLLQLYPQLDRYSANLVGHFEVSSAFVPFVEASFVRTKSVGQGSSGPAFITGSTIGSAFGYSAPLASYERPSLDNPYLSTQARAQIISAMVAGGANPANITGATRFTLRRNLTDLGTRTESATRDTYRIVGGVRGDLSSHLNYEVSANYGEFIENTRLEGVMNTQRFLLAMDAQRNASGQIVCGSQINAARAGADLNGNAANLAQDIAACVPINPFGNGNISQAAKSYLLNSVSAYGKLTQLDISGSIAGDTGAFFNLPGGPIRASIGGEYRRETARYQQDAAVANGYYFYNAIPDFTPTSFEVKEAFAEVQLPLLRDLPFAKELTVGSAARVSDYKGSAGTTWTYNATATYKPIDQLTFRGSYNIAVRAPNLAELYTPQGQNFAPGFIDPCAADHIAEGSANRAANCAAAGRPAGYNYAYNQSLVYRSGGNPDLKAEESRSITAGVVLQPVRDLVVSVDYYDIKVDNVIQSVDGQTIVDQCYDLANPNNQFCGQFKRAGAAGGPAGEEAFRIIEGSLLASSLNYAKLQARGINTDVTYRHKFGDFGATVHVVWSHSILNDAFTDPTDPTYVTRYNTTVGLPKDRVNASFGFTYSKLFMNYQVRYISPQLIGDYETVNSVQGRAPTNPNQYPNNYYPAVDYHDFRLGVNVTPKSTFYIGVDNAFDRQPPYGSTGIGGGTAIFDNIGRRMYAGVTANF</sequence>
<dbReference type="Pfam" id="PF07715">
    <property type="entry name" value="Plug"/>
    <property type="match status" value="1"/>
</dbReference>
<dbReference type="OrthoDB" id="7051241at2"/>
<dbReference type="Proteomes" id="UP000319931">
    <property type="component" value="Unassembled WGS sequence"/>
</dbReference>
<feature type="domain" description="TonB-dependent receptor plug" evidence="13">
    <location>
        <begin position="69"/>
        <end position="183"/>
    </location>
</feature>
<evidence type="ECO:0000313" key="15">
    <source>
        <dbReference type="Proteomes" id="UP000319931"/>
    </source>
</evidence>
<evidence type="ECO:0000259" key="12">
    <source>
        <dbReference type="Pfam" id="PF00593"/>
    </source>
</evidence>
<evidence type="ECO:0000256" key="7">
    <source>
        <dbReference type="ARBA" id="ARBA00023237"/>
    </source>
</evidence>
<keyword evidence="2 8" id="KW-0813">Transport</keyword>
<keyword evidence="6 8" id="KW-0472">Membrane</keyword>
<evidence type="ECO:0000256" key="2">
    <source>
        <dbReference type="ARBA" id="ARBA00022448"/>
    </source>
</evidence>
<keyword evidence="4 8" id="KW-0812">Transmembrane</keyword>
<comment type="subcellular location">
    <subcellularLocation>
        <location evidence="1 8">Cell outer membrane</location>
        <topology evidence="1 8">Multi-pass membrane protein</topology>
    </subcellularLocation>
</comment>
<feature type="region of interest" description="Disordered" evidence="10">
    <location>
        <begin position="31"/>
        <end position="50"/>
    </location>
</feature>
<dbReference type="Pfam" id="PF00593">
    <property type="entry name" value="TonB_dep_Rec_b-barrel"/>
    <property type="match status" value="1"/>
</dbReference>
<evidence type="ECO:0000256" key="8">
    <source>
        <dbReference type="PROSITE-ProRule" id="PRU01360"/>
    </source>
</evidence>
<dbReference type="SUPFAM" id="SSF56935">
    <property type="entry name" value="Porins"/>
    <property type="match status" value="1"/>
</dbReference>
<comment type="similarity">
    <text evidence="8 9">Belongs to the TonB-dependent receptor family.</text>
</comment>
<keyword evidence="3 8" id="KW-1134">Transmembrane beta strand</keyword>
<dbReference type="InterPro" id="IPR000531">
    <property type="entry name" value="Beta-barrel_TonB"/>
</dbReference>
<evidence type="ECO:0000256" key="1">
    <source>
        <dbReference type="ARBA" id="ARBA00004571"/>
    </source>
</evidence>
<evidence type="ECO:0000256" key="9">
    <source>
        <dbReference type="RuleBase" id="RU003357"/>
    </source>
</evidence>
<dbReference type="InterPro" id="IPR036942">
    <property type="entry name" value="Beta-barrel_TonB_sf"/>
</dbReference>
<accession>A0A502FKE9</accession>
<comment type="caution">
    <text evidence="14">The sequence shown here is derived from an EMBL/GenBank/DDBJ whole genome shotgun (WGS) entry which is preliminary data.</text>
</comment>
<dbReference type="PANTHER" id="PTHR47234">
    <property type="match status" value="1"/>
</dbReference>
<proteinExistence type="inferred from homology"/>
<gene>
    <name evidence="14" type="ORF">EAH76_17975</name>
</gene>
<protein>
    <submittedName>
        <fullName evidence="14">TonB-dependent receptor</fullName>
    </submittedName>
</protein>
<evidence type="ECO:0000256" key="4">
    <source>
        <dbReference type="ARBA" id="ARBA00022692"/>
    </source>
</evidence>
<dbReference type="InterPro" id="IPR012910">
    <property type="entry name" value="Plug_dom"/>
</dbReference>
<keyword evidence="11" id="KW-0732">Signal</keyword>
<keyword evidence="7 8" id="KW-0998">Cell outer membrane</keyword>
<keyword evidence="5 9" id="KW-0798">TonB box</keyword>
<dbReference type="EMBL" id="RCZC01000006">
    <property type="protein sequence ID" value="TPG49859.1"/>
    <property type="molecule type" value="Genomic_DNA"/>
</dbReference>
<feature type="chain" id="PRO_5021334782" evidence="11">
    <location>
        <begin position="30"/>
        <end position="1049"/>
    </location>
</feature>
<evidence type="ECO:0000256" key="6">
    <source>
        <dbReference type="ARBA" id="ARBA00023136"/>
    </source>
</evidence>
<feature type="signal peptide" evidence="11">
    <location>
        <begin position="1"/>
        <end position="29"/>
    </location>
</feature>
<dbReference type="Gene3D" id="2.40.170.20">
    <property type="entry name" value="TonB-dependent receptor, beta-barrel domain"/>
    <property type="match status" value="1"/>
</dbReference>
<dbReference type="PROSITE" id="PS52016">
    <property type="entry name" value="TONB_DEPENDENT_REC_3"/>
    <property type="match status" value="1"/>
</dbReference>
<keyword evidence="15" id="KW-1185">Reference proteome</keyword>
<evidence type="ECO:0000313" key="14">
    <source>
        <dbReference type="EMBL" id="TPG49859.1"/>
    </source>
</evidence>
<evidence type="ECO:0000259" key="13">
    <source>
        <dbReference type="Pfam" id="PF07715"/>
    </source>
</evidence>
<organism evidence="14 15">
    <name type="scientific">Sphingomonas glacialis</name>
    <dbReference type="NCBI Taxonomy" id="658225"/>
    <lineage>
        <taxon>Bacteria</taxon>
        <taxon>Pseudomonadati</taxon>
        <taxon>Pseudomonadota</taxon>
        <taxon>Alphaproteobacteria</taxon>
        <taxon>Sphingomonadales</taxon>
        <taxon>Sphingomonadaceae</taxon>
        <taxon>Sphingomonas</taxon>
    </lineage>
</organism>
<evidence type="ECO:0000256" key="3">
    <source>
        <dbReference type="ARBA" id="ARBA00022452"/>
    </source>
</evidence>
<dbReference type="InterPro" id="IPR039426">
    <property type="entry name" value="TonB-dep_rcpt-like"/>
</dbReference>
<evidence type="ECO:0000256" key="11">
    <source>
        <dbReference type="SAM" id="SignalP"/>
    </source>
</evidence>
<name>A0A502FKE9_9SPHN</name>
<dbReference type="RefSeq" id="WP_140851659.1">
    <property type="nucleotide sequence ID" value="NZ_RCZC01000006.1"/>
</dbReference>
<dbReference type="Gene3D" id="2.170.130.10">
    <property type="entry name" value="TonB-dependent receptor, plug domain"/>
    <property type="match status" value="1"/>
</dbReference>
<dbReference type="InterPro" id="IPR037066">
    <property type="entry name" value="Plug_dom_sf"/>
</dbReference>
<evidence type="ECO:0000256" key="10">
    <source>
        <dbReference type="SAM" id="MobiDB-lite"/>
    </source>
</evidence>
<keyword evidence="14" id="KW-0675">Receptor</keyword>
<dbReference type="AlphaFoldDB" id="A0A502FKE9"/>
<dbReference type="GO" id="GO:0009279">
    <property type="term" value="C:cell outer membrane"/>
    <property type="evidence" value="ECO:0007669"/>
    <property type="project" value="UniProtKB-SubCell"/>
</dbReference>
<evidence type="ECO:0000256" key="5">
    <source>
        <dbReference type="ARBA" id="ARBA00023077"/>
    </source>
</evidence>